<name>R0KV32_EXST2</name>
<dbReference type="HOGENOM" id="CLU_011910_1_0_1"/>
<feature type="region of interest" description="Disordered" evidence="3">
    <location>
        <begin position="1"/>
        <end position="40"/>
    </location>
</feature>
<evidence type="ECO:0000313" key="6">
    <source>
        <dbReference type="Proteomes" id="UP000016935"/>
    </source>
</evidence>
<dbReference type="eggNOG" id="ENOG502RZ6G">
    <property type="taxonomic scope" value="Eukaryota"/>
</dbReference>
<dbReference type="AlphaFoldDB" id="R0KV32"/>
<feature type="region of interest" description="Disordered" evidence="3">
    <location>
        <begin position="132"/>
        <end position="178"/>
    </location>
</feature>
<dbReference type="InterPro" id="IPR007219">
    <property type="entry name" value="XnlR_reg_dom"/>
</dbReference>
<dbReference type="Pfam" id="PF04082">
    <property type="entry name" value="Fungal_trans"/>
    <property type="match status" value="1"/>
</dbReference>
<keyword evidence="2" id="KW-0539">Nucleus</keyword>
<keyword evidence="6" id="KW-1185">Reference proteome</keyword>
<feature type="domain" description="Xylanolytic transcriptional activator regulatory" evidence="4">
    <location>
        <begin position="394"/>
        <end position="467"/>
    </location>
</feature>
<dbReference type="PANTHER" id="PTHR47654:SF5">
    <property type="entry name" value="TRANSCRIPTION FACTOR DOMAIN-CONTAINING PROTEIN"/>
    <property type="match status" value="1"/>
</dbReference>
<evidence type="ECO:0000259" key="4">
    <source>
        <dbReference type="SMART" id="SM00906"/>
    </source>
</evidence>
<keyword evidence="1" id="KW-0479">Metal-binding</keyword>
<dbReference type="CDD" id="cd00067">
    <property type="entry name" value="GAL4"/>
    <property type="match status" value="1"/>
</dbReference>
<dbReference type="Gene3D" id="4.10.240.10">
    <property type="entry name" value="Zn(2)-C6 fungal-type DNA-binding domain"/>
    <property type="match status" value="1"/>
</dbReference>
<dbReference type="OrthoDB" id="424974at2759"/>
<protein>
    <recommendedName>
        <fullName evidence="4">Xylanolytic transcriptional activator regulatory domain-containing protein</fullName>
    </recommendedName>
</protein>
<dbReference type="InterPro" id="IPR053230">
    <property type="entry name" value="Trans_reg_galc"/>
</dbReference>
<dbReference type="CDD" id="cd12148">
    <property type="entry name" value="fungal_TF_MHR"/>
    <property type="match status" value="1"/>
</dbReference>
<dbReference type="SMART" id="SM00906">
    <property type="entry name" value="Fungal_trans"/>
    <property type="match status" value="1"/>
</dbReference>
<dbReference type="GeneID" id="19401945"/>
<accession>R0KV32</accession>
<evidence type="ECO:0000313" key="5">
    <source>
        <dbReference type="EMBL" id="EOA91602.1"/>
    </source>
</evidence>
<reference evidence="5 6" key="1">
    <citation type="journal article" date="2012" name="PLoS Pathog.">
        <title>Diverse lifestyles and strategies of plant pathogenesis encoded in the genomes of eighteen Dothideomycetes fungi.</title>
        <authorList>
            <person name="Ohm R.A."/>
            <person name="Feau N."/>
            <person name="Henrissat B."/>
            <person name="Schoch C.L."/>
            <person name="Horwitz B.A."/>
            <person name="Barry K.W."/>
            <person name="Condon B.J."/>
            <person name="Copeland A.C."/>
            <person name="Dhillon B."/>
            <person name="Glaser F."/>
            <person name="Hesse C.N."/>
            <person name="Kosti I."/>
            <person name="LaButti K."/>
            <person name="Lindquist E.A."/>
            <person name="Lucas S."/>
            <person name="Salamov A.A."/>
            <person name="Bradshaw R.E."/>
            <person name="Ciuffetti L."/>
            <person name="Hamelin R.C."/>
            <person name="Kema G.H.J."/>
            <person name="Lawrence C."/>
            <person name="Scott J.A."/>
            <person name="Spatafora J.W."/>
            <person name="Turgeon B.G."/>
            <person name="de Wit P.J.G.M."/>
            <person name="Zhong S."/>
            <person name="Goodwin S.B."/>
            <person name="Grigoriev I.V."/>
        </authorList>
    </citation>
    <scope>NUCLEOTIDE SEQUENCE [LARGE SCALE GENOMIC DNA]</scope>
    <source>
        <strain evidence="6">28A</strain>
    </source>
</reference>
<dbReference type="GO" id="GO:0006351">
    <property type="term" value="P:DNA-templated transcription"/>
    <property type="evidence" value="ECO:0007669"/>
    <property type="project" value="InterPro"/>
</dbReference>
<evidence type="ECO:0000256" key="2">
    <source>
        <dbReference type="ARBA" id="ARBA00023242"/>
    </source>
</evidence>
<evidence type="ECO:0000256" key="1">
    <source>
        <dbReference type="ARBA" id="ARBA00022723"/>
    </source>
</evidence>
<gene>
    <name evidence="5" type="ORF">SETTUDRAFT_18280</name>
</gene>
<reference evidence="5 6" key="2">
    <citation type="journal article" date="2013" name="PLoS Genet.">
        <title>Comparative genome structure, secondary metabolite, and effector coding capacity across Cochliobolus pathogens.</title>
        <authorList>
            <person name="Condon B.J."/>
            <person name="Leng Y."/>
            <person name="Wu D."/>
            <person name="Bushley K.E."/>
            <person name="Ohm R.A."/>
            <person name="Otillar R."/>
            <person name="Martin J."/>
            <person name="Schackwitz W."/>
            <person name="Grimwood J."/>
            <person name="MohdZainudin N."/>
            <person name="Xue C."/>
            <person name="Wang R."/>
            <person name="Manning V.A."/>
            <person name="Dhillon B."/>
            <person name="Tu Z.J."/>
            <person name="Steffenson B.J."/>
            <person name="Salamov A."/>
            <person name="Sun H."/>
            <person name="Lowry S."/>
            <person name="LaButti K."/>
            <person name="Han J."/>
            <person name="Copeland A."/>
            <person name="Lindquist E."/>
            <person name="Barry K."/>
            <person name="Schmutz J."/>
            <person name="Baker S.E."/>
            <person name="Ciuffetti L.M."/>
            <person name="Grigoriev I.V."/>
            <person name="Zhong S."/>
            <person name="Turgeon B.G."/>
        </authorList>
    </citation>
    <scope>NUCLEOTIDE SEQUENCE [LARGE SCALE GENOMIC DNA]</scope>
    <source>
        <strain evidence="6">28A</strain>
    </source>
</reference>
<dbReference type="EMBL" id="KB908481">
    <property type="protein sequence ID" value="EOA91602.1"/>
    <property type="molecule type" value="Genomic_DNA"/>
</dbReference>
<feature type="compositionally biased region" description="Acidic residues" evidence="3">
    <location>
        <begin position="165"/>
        <end position="176"/>
    </location>
</feature>
<organism evidence="5 6">
    <name type="scientific">Exserohilum turcicum (strain 28A)</name>
    <name type="common">Northern leaf blight fungus</name>
    <name type="synonym">Setosphaeria turcica</name>
    <dbReference type="NCBI Taxonomy" id="671987"/>
    <lineage>
        <taxon>Eukaryota</taxon>
        <taxon>Fungi</taxon>
        <taxon>Dikarya</taxon>
        <taxon>Ascomycota</taxon>
        <taxon>Pezizomycotina</taxon>
        <taxon>Dothideomycetes</taxon>
        <taxon>Pleosporomycetidae</taxon>
        <taxon>Pleosporales</taxon>
        <taxon>Pleosporineae</taxon>
        <taxon>Pleosporaceae</taxon>
        <taxon>Exserohilum</taxon>
    </lineage>
</organism>
<dbReference type="RefSeq" id="XP_008020069.1">
    <property type="nucleotide sequence ID" value="XM_008021878.1"/>
</dbReference>
<dbReference type="GO" id="GO:0003677">
    <property type="term" value="F:DNA binding"/>
    <property type="evidence" value="ECO:0007669"/>
    <property type="project" value="InterPro"/>
</dbReference>
<dbReference type="GO" id="GO:0008270">
    <property type="term" value="F:zinc ion binding"/>
    <property type="evidence" value="ECO:0007669"/>
    <property type="project" value="InterPro"/>
</dbReference>
<dbReference type="GO" id="GO:0000981">
    <property type="term" value="F:DNA-binding transcription factor activity, RNA polymerase II-specific"/>
    <property type="evidence" value="ECO:0007669"/>
    <property type="project" value="InterPro"/>
</dbReference>
<dbReference type="InterPro" id="IPR001138">
    <property type="entry name" value="Zn2Cys6_DnaBD"/>
</dbReference>
<dbReference type="PANTHER" id="PTHR47654">
    <property type="entry name" value="ZN(II)2CYS6 TRANSCRIPTION FACTOR (EUROFUNG)-RELATED"/>
    <property type="match status" value="1"/>
</dbReference>
<dbReference type="InterPro" id="IPR036864">
    <property type="entry name" value="Zn2-C6_fun-type_DNA-bd_sf"/>
</dbReference>
<proteinExistence type="predicted"/>
<sequence>MSAPTAGPYGTQSNKIAIPRLTSRRVPPPPTAKSRQRDRVQRACRNCHKRSGPLTLPLNLSPSDLTNPEIKCSGSLPRCNYCDKTDKPCVYERPRKDRLALANDRNQTLVSVLKELSLRVNDSDRQRIADALHDSDEEPASPAFTASSAGHQPSMPRLDGIFPEESSDDNDDDDEASNSRGVVEAGYLGQVSEIQWLQSLQSRVHAVDTAFLKPAIASAPMAYPVSPSLAQSLAFMSMDRIQPAPPTTYHLDDEGVKFLLGGNPFELPPEQTANLLFQCFNRTVQTSFPMIPVKLEAQLRQYYNLIRTRQDVHCPEKWFALINLVFAIGAKFSHLIQADWRADALDHVTYISRAYQLLTINDTRFVLSTPDLSSTQAAGLFAIYYMTAGQFNRAWVMAGGAMRSAFSLGLHVQQEDQSMSVARQQNKVDTWWSLHALESLLSSITGRPGTFPGEEITTPTPKAFSDILSGTHGQGASVATNNMFLNADSNLHLLTQQVMSSLYTQRKFTPSWPQVQQIMVGLVGDLDKWAVDCVPQFHSDIWAMSYNQQRENSLLKLQYYRVKILTTRPSLRRIERCSELGSVDFTGLDQSMAEACIQAASDVVSVLGTVPDIKTLYEKGPWWTIVHNVMQALAVLMNAIACPEHFSSSLSLSTYGVHQLVGWLRAMRDNNIMAARAHQVVYSIVKTSKPYVWAGVADAFPDDFTTILYPPVLVPTQVDAKYVPWPANEQAVDAWFDYDLDTFFGFHYPII</sequence>
<dbReference type="Proteomes" id="UP000016935">
    <property type="component" value="Unassembled WGS sequence"/>
</dbReference>
<evidence type="ECO:0000256" key="3">
    <source>
        <dbReference type="SAM" id="MobiDB-lite"/>
    </source>
</evidence>